<keyword evidence="1" id="KW-0238">DNA-binding</keyword>
<evidence type="ECO:0000313" key="6">
    <source>
        <dbReference type="Proteomes" id="UP000077755"/>
    </source>
</evidence>
<evidence type="ECO:0000256" key="1">
    <source>
        <dbReference type="ARBA" id="ARBA00023125"/>
    </source>
</evidence>
<keyword evidence="2" id="KW-0862">Zinc</keyword>
<dbReference type="EMBL" id="CP093345">
    <property type="protein sequence ID" value="WOG91960.1"/>
    <property type="molecule type" value="Genomic_DNA"/>
</dbReference>
<evidence type="ECO:0000313" key="5">
    <source>
        <dbReference type="EMBL" id="WOG91960.1"/>
    </source>
</evidence>
<organism evidence="5 6">
    <name type="scientific">Daucus carota subsp. sativus</name>
    <name type="common">Carrot</name>
    <dbReference type="NCBI Taxonomy" id="79200"/>
    <lineage>
        <taxon>Eukaryota</taxon>
        <taxon>Viridiplantae</taxon>
        <taxon>Streptophyta</taxon>
        <taxon>Embryophyta</taxon>
        <taxon>Tracheophyta</taxon>
        <taxon>Spermatophyta</taxon>
        <taxon>Magnoliopsida</taxon>
        <taxon>eudicotyledons</taxon>
        <taxon>Gunneridae</taxon>
        <taxon>Pentapetalae</taxon>
        <taxon>asterids</taxon>
        <taxon>campanulids</taxon>
        <taxon>Apiales</taxon>
        <taxon>Apiaceae</taxon>
        <taxon>Apioideae</taxon>
        <taxon>Scandiceae</taxon>
        <taxon>Daucinae</taxon>
        <taxon>Daucus</taxon>
        <taxon>Daucus sect. Daucus</taxon>
    </lineage>
</organism>
<dbReference type="Proteomes" id="UP000077755">
    <property type="component" value="Chromosome 3"/>
</dbReference>
<accession>A0AAF0WPU3</accession>
<feature type="zinc finger region" description="C3H1-type" evidence="2">
    <location>
        <begin position="433"/>
        <end position="461"/>
    </location>
</feature>
<reference evidence="5" key="1">
    <citation type="journal article" date="2016" name="Nat. Genet.">
        <title>A high-quality carrot genome assembly provides new insights into carotenoid accumulation and asterid genome evolution.</title>
        <authorList>
            <person name="Iorizzo M."/>
            <person name="Ellison S."/>
            <person name="Senalik D."/>
            <person name="Zeng P."/>
            <person name="Satapoomin P."/>
            <person name="Huang J."/>
            <person name="Bowman M."/>
            <person name="Iovene M."/>
            <person name="Sanseverino W."/>
            <person name="Cavagnaro P."/>
            <person name="Yildiz M."/>
            <person name="Macko-Podgorni A."/>
            <person name="Moranska E."/>
            <person name="Grzebelus E."/>
            <person name="Grzebelus D."/>
            <person name="Ashrafi H."/>
            <person name="Zheng Z."/>
            <person name="Cheng S."/>
            <person name="Spooner D."/>
            <person name="Van Deynze A."/>
            <person name="Simon P."/>
        </authorList>
    </citation>
    <scope>NUCLEOTIDE SEQUENCE</scope>
    <source>
        <tissue evidence="5">Leaf</tissue>
    </source>
</reference>
<reference evidence="5" key="2">
    <citation type="submission" date="2022-03" db="EMBL/GenBank/DDBJ databases">
        <title>Draft title - Genomic analysis of global carrot germplasm unveils the trajectory of domestication and the origin of high carotenoid orange carrot.</title>
        <authorList>
            <person name="Iorizzo M."/>
            <person name="Ellison S."/>
            <person name="Senalik D."/>
            <person name="Macko-Podgorni A."/>
            <person name="Grzebelus D."/>
            <person name="Bostan H."/>
            <person name="Rolling W."/>
            <person name="Curaba J."/>
            <person name="Simon P."/>
        </authorList>
    </citation>
    <scope>NUCLEOTIDE SEQUENCE</scope>
    <source>
        <tissue evidence="5">Leaf</tissue>
    </source>
</reference>
<evidence type="ECO:0000259" key="4">
    <source>
        <dbReference type="PROSITE" id="PS50103"/>
    </source>
</evidence>
<name>A0AAF0WPU3_DAUCS</name>
<gene>
    <name evidence="5" type="ORF">DCAR_0311215</name>
</gene>
<dbReference type="AlphaFoldDB" id="A0AAF0WPU3"/>
<sequence length="483" mass="52437">MRRFQKSKSVSWTSDANLSQVKLFLSEESPSLIGLNAQDHPQAKALVISKGAGSVDKSPPGFDGTNPAYSFYNKFSKIRVINWKCPPKFVLDLMWQVVAGEESKEVECQNQRVMRVLEAVYPRPSAIPPNPSMLTRQDDSHDNTLHTPLVPITPIEEDDAATDTSLSNILRNAVPTSSESQLCAPGVHGLESSSRNNPTPPANVNSPSKTALGAEPDIVAAAYTALSALMADDIDPDLLIRILRDPTIMKKLGSSHAASTNINNMPNPKSEGISLPAPSEVHIKTTETVGSPLVSFPCQPVHTSVVRPGLVPNPHNMPNHRSEGVSLPASSELHISRTDTVASSLATSSCQSLCSLVGRPGRVVDICPLPSEPVTVARPLGTPVAKDINYYKSLIQQHGSEKQQKQTQFNCNEVSRQSQEPVSHPRSRDLKPQSIKKSCIFFNSSKGCWHGANCAYQHDVLSRKHKVDSLPDLQGAKRIKADK</sequence>
<keyword evidence="2" id="KW-0479">Metal-binding</keyword>
<evidence type="ECO:0000256" key="3">
    <source>
        <dbReference type="SAM" id="MobiDB-lite"/>
    </source>
</evidence>
<feature type="region of interest" description="Disordered" evidence="3">
    <location>
        <begin position="177"/>
        <end position="211"/>
    </location>
</feature>
<dbReference type="PANTHER" id="PTHR33400:SF2">
    <property type="entry name" value="ZINC FINGER CCCH DOMAIN-CONTAINING PROTEIN 6"/>
    <property type="match status" value="1"/>
</dbReference>
<evidence type="ECO:0000256" key="2">
    <source>
        <dbReference type="PROSITE-ProRule" id="PRU00723"/>
    </source>
</evidence>
<protein>
    <recommendedName>
        <fullName evidence="4">C3H1-type domain-containing protein</fullName>
    </recommendedName>
</protein>
<dbReference type="PANTHER" id="PTHR33400">
    <property type="entry name" value="ZINC FINGER CCCH DOMAIN-CONTAINING PROTEIN 6-RELATED"/>
    <property type="match status" value="1"/>
</dbReference>
<dbReference type="GO" id="GO:0008270">
    <property type="term" value="F:zinc ion binding"/>
    <property type="evidence" value="ECO:0007669"/>
    <property type="project" value="UniProtKB-KW"/>
</dbReference>
<feature type="region of interest" description="Disordered" evidence="3">
    <location>
        <begin position="127"/>
        <end position="146"/>
    </location>
</feature>
<feature type="domain" description="C3H1-type" evidence="4">
    <location>
        <begin position="433"/>
        <end position="461"/>
    </location>
</feature>
<dbReference type="InterPro" id="IPR000571">
    <property type="entry name" value="Znf_CCCH"/>
</dbReference>
<feature type="compositionally biased region" description="Polar residues" evidence="3">
    <location>
        <begin position="191"/>
        <end position="209"/>
    </location>
</feature>
<dbReference type="PROSITE" id="PS50103">
    <property type="entry name" value="ZF_C3H1"/>
    <property type="match status" value="1"/>
</dbReference>
<proteinExistence type="predicted"/>
<dbReference type="KEGG" id="dcr:108211822"/>
<dbReference type="GO" id="GO:0003677">
    <property type="term" value="F:DNA binding"/>
    <property type="evidence" value="ECO:0007669"/>
    <property type="project" value="UniProtKB-KW"/>
</dbReference>
<keyword evidence="2" id="KW-0863">Zinc-finger</keyword>
<keyword evidence="6" id="KW-1185">Reference proteome</keyword>